<keyword evidence="2" id="KW-0812">Transmembrane</keyword>
<dbReference type="Pfam" id="PF00497">
    <property type="entry name" value="SBP_bac_3"/>
    <property type="match status" value="1"/>
</dbReference>
<dbReference type="PANTHER" id="PTHR35936:SF19">
    <property type="entry name" value="AMINO-ACID-BINDING PROTEIN YXEM-RELATED"/>
    <property type="match status" value="1"/>
</dbReference>
<sequence length="315" mass="35499">MACQHAANLQTCRCRPGMAGVLCPCGGKPLRLRIRPAQRRLGGNTKVIYDMRRNIRLLLVLLFSTACQAAAIPACPNGPLKIGYYKIGAAYRDGKGYDVDMVRELARRLGCPIANETELPRLRALKMLETGQIDVSASTLATPDRLQYAWIYQYNHAKNMVLLNPAIQARTLATLLEDPALRWGAIRGYHHGPSQDKLLEELNARHKVVIANDEDDLYKMLGNGVVTAVFAQPFSYGRWLRELPNPNQIVVLDLYPETDMVASGLALSKARFSREAAEKWHQELLKMYQDGSLYDIMRRYLNESAARQMMQKPIE</sequence>
<dbReference type="EMBL" id="NHOO01000022">
    <property type="protein sequence ID" value="OVE46129.1"/>
    <property type="molecule type" value="Genomic_DNA"/>
</dbReference>
<evidence type="ECO:0000256" key="1">
    <source>
        <dbReference type="ARBA" id="ARBA00022729"/>
    </source>
</evidence>
<evidence type="ECO:0000259" key="3">
    <source>
        <dbReference type="SMART" id="SM00062"/>
    </source>
</evidence>
<dbReference type="Gene3D" id="3.40.190.10">
    <property type="entry name" value="Periplasmic binding protein-like II"/>
    <property type="match status" value="2"/>
</dbReference>
<dbReference type="PANTHER" id="PTHR35936">
    <property type="entry name" value="MEMBRANE-BOUND LYTIC MUREIN TRANSGLYCOSYLASE F"/>
    <property type="match status" value="1"/>
</dbReference>
<dbReference type="AlphaFoldDB" id="A0A202B3Z0"/>
<organism evidence="4 5">
    <name type="scientific">Chromobacterium violaceum</name>
    <dbReference type="NCBI Taxonomy" id="536"/>
    <lineage>
        <taxon>Bacteria</taxon>
        <taxon>Pseudomonadati</taxon>
        <taxon>Pseudomonadota</taxon>
        <taxon>Betaproteobacteria</taxon>
        <taxon>Neisseriales</taxon>
        <taxon>Chromobacteriaceae</taxon>
        <taxon>Chromobacterium</taxon>
    </lineage>
</organism>
<reference evidence="4 5" key="1">
    <citation type="submission" date="2017-05" db="EMBL/GenBank/DDBJ databases">
        <title>Chromobacterium violaceum GHPS1 isolated from Hydrocarbon polluted soil in French Guiana display an awesome secondary metabolite arsenal and a battery of drug and heavy-metal-resistance and detoxification of xenobiotics proteins.</title>
        <authorList>
            <person name="Belbahri L."/>
        </authorList>
    </citation>
    <scope>NUCLEOTIDE SEQUENCE [LARGE SCALE GENOMIC DNA]</scope>
    <source>
        <strain evidence="4 5">GHPS1</strain>
    </source>
</reference>
<comment type="caution">
    <text evidence="4">The sequence shown here is derived from an EMBL/GenBank/DDBJ whole genome shotgun (WGS) entry which is preliminary data.</text>
</comment>
<dbReference type="SMART" id="SM00062">
    <property type="entry name" value="PBPb"/>
    <property type="match status" value="1"/>
</dbReference>
<keyword evidence="2" id="KW-1133">Transmembrane helix</keyword>
<protein>
    <submittedName>
        <fullName evidence="4">ABC transporter substrate-binding protein</fullName>
    </submittedName>
</protein>
<feature type="transmembrane region" description="Helical" evidence="2">
    <location>
        <begin position="55"/>
        <end position="74"/>
    </location>
</feature>
<evidence type="ECO:0000256" key="2">
    <source>
        <dbReference type="SAM" id="Phobius"/>
    </source>
</evidence>
<evidence type="ECO:0000313" key="4">
    <source>
        <dbReference type="EMBL" id="OVE46129.1"/>
    </source>
</evidence>
<gene>
    <name evidence="4" type="ORF">CBW21_20105</name>
</gene>
<keyword evidence="2" id="KW-0472">Membrane</keyword>
<dbReference type="Proteomes" id="UP000196342">
    <property type="component" value="Unassembled WGS sequence"/>
</dbReference>
<accession>A0A202B3Z0</accession>
<feature type="domain" description="Solute-binding protein family 3/N-terminal" evidence="3">
    <location>
        <begin position="84"/>
        <end position="304"/>
    </location>
</feature>
<name>A0A202B3Z0_CHRVL</name>
<dbReference type="SUPFAM" id="SSF53850">
    <property type="entry name" value="Periplasmic binding protein-like II"/>
    <property type="match status" value="1"/>
</dbReference>
<dbReference type="InterPro" id="IPR001638">
    <property type="entry name" value="Solute-binding_3/MltF_N"/>
</dbReference>
<keyword evidence="5" id="KW-1185">Reference proteome</keyword>
<keyword evidence="1" id="KW-0732">Signal</keyword>
<proteinExistence type="predicted"/>
<evidence type="ECO:0000313" key="5">
    <source>
        <dbReference type="Proteomes" id="UP000196342"/>
    </source>
</evidence>